<feature type="non-terminal residue" evidence="1">
    <location>
        <position position="1"/>
    </location>
</feature>
<dbReference type="EMBL" id="KK501723">
    <property type="protein sequence ID" value="KFP17260.1"/>
    <property type="molecule type" value="Genomic_DNA"/>
</dbReference>
<dbReference type="Proteomes" id="UP000053119">
    <property type="component" value="Unassembled WGS sequence"/>
</dbReference>
<evidence type="ECO:0000313" key="1">
    <source>
        <dbReference type="EMBL" id="KFP17260.1"/>
    </source>
</evidence>
<proteinExistence type="predicted"/>
<evidence type="ECO:0000313" key="2">
    <source>
        <dbReference type="Proteomes" id="UP000053119"/>
    </source>
</evidence>
<evidence type="ECO:0008006" key="3">
    <source>
        <dbReference type="Google" id="ProtNLM"/>
    </source>
</evidence>
<accession>A0A091JC03</accession>
<reference evidence="1 2" key="1">
    <citation type="submission" date="2014-04" db="EMBL/GenBank/DDBJ databases">
        <title>Genome evolution of avian class.</title>
        <authorList>
            <person name="Zhang G."/>
            <person name="Li C."/>
        </authorList>
    </citation>
    <scope>NUCLEOTIDE SEQUENCE [LARGE SCALE GENOMIC DNA]</scope>
    <source>
        <strain evidence="1">BGI_Z169</strain>
    </source>
</reference>
<keyword evidence="2" id="KW-1185">Reference proteome</keyword>
<dbReference type="AlphaFoldDB" id="A0A091JC03"/>
<feature type="non-terminal residue" evidence="1">
    <location>
        <position position="55"/>
    </location>
</feature>
<organism evidence="1 2">
    <name type="scientific">Egretta garzetta</name>
    <name type="common">Little egret</name>
    <dbReference type="NCBI Taxonomy" id="188379"/>
    <lineage>
        <taxon>Eukaryota</taxon>
        <taxon>Metazoa</taxon>
        <taxon>Chordata</taxon>
        <taxon>Craniata</taxon>
        <taxon>Vertebrata</taxon>
        <taxon>Euteleostomi</taxon>
        <taxon>Archelosauria</taxon>
        <taxon>Archosauria</taxon>
        <taxon>Dinosauria</taxon>
        <taxon>Saurischia</taxon>
        <taxon>Theropoda</taxon>
        <taxon>Coelurosauria</taxon>
        <taxon>Aves</taxon>
        <taxon>Neognathae</taxon>
        <taxon>Neoaves</taxon>
        <taxon>Aequornithes</taxon>
        <taxon>Pelecaniformes</taxon>
        <taxon>Ardeidae</taxon>
        <taxon>Egretta</taxon>
    </lineage>
</organism>
<name>A0A091JC03_EGRGA</name>
<protein>
    <recommendedName>
        <fullName evidence="3">Nidogen G2 beta-barrel domain-containing protein</fullName>
    </recommendedName>
</protein>
<sequence>NGFKLKQGRFRLDIRKKFFTMRVVKHWNGLLREVVEAPSLETFKARLDGALSSLI</sequence>
<gene>
    <name evidence="1" type="ORF">Z169_03397</name>
</gene>